<organism evidence="3 4">
    <name type="scientific">Chitinophaga defluvii</name>
    <dbReference type="NCBI Taxonomy" id="3163343"/>
    <lineage>
        <taxon>Bacteria</taxon>
        <taxon>Pseudomonadati</taxon>
        <taxon>Bacteroidota</taxon>
        <taxon>Chitinophagia</taxon>
        <taxon>Chitinophagales</taxon>
        <taxon>Chitinophagaceae</taxon>
        <taxon>Chitinophaga</taxon>
    </lineage>
</organism>
<accession>A0ABV2T7Q3</accession>
<evidence type="ECO:0000313" key="4">
    <source>
        <dbReference type="Proteomes" id="UP001549749"/>
    </source>
</evidence>
<dbReference type="Proteomes" id="UP001549749">
    <property type="component" value="Unassembled WGS sequence"/>
</dbReference>
<keyword evidence="4" id="KW-1185">Reference proteome</keyword>
<feature type="chain" id="PRO_5046122001" evidence="1">
    <location>
        <begin position="20"/>
        <end position="233"/>
    </location>
</feature>
<evidence type="ECO:0000313" key="3">
    <source>
        <dbReference type="EMBL" id="MET6999078.1"/>
    </source>
</evidence>
<reference evidence="3 4" key="1">
    <citation type="submission" date="2024-06" db="EMBL/GenBank/DDBJ databases">
        <title>Chitinophaga defluvii sp. nov., isolated from municipal sewage.</title>
        <authorList>
            <person name="Zhang L."/>
        </authorList>
    </citation>
    <scope>NUCLEOTIDE SEQUENCE [LARGE SCALE GENOMIC DNA]</scope>
    <source>
        <strain evidence="3 4">H8</strain>
    </source>
</reference>
<feature type="signal peptide" evidence="1">
    <location>
        <begin position="1"/>
        <end position="19"/>
    </location>
</feature>
<keyword evidence="1" id="KW-0732">Signal</keyword>
<name>A0ABV2T7Q3_9BACT</name>
<gene>
    <name evidence="3" type="ORF">ABR189_16950</name>
</gene>
<protein>
    <submittedName>
        <fullName evidence="3">Porin family protein</fullName>
    </submittedName>
</protein>
<evidence type="ECO:0000256" key="1">
    <source>
        <dbReference type="SAM" id="SignalP"/>
    </source>
</evidence>
<dbReference type="InterPro" id="IPR025665">
    <property type="entry name" value="Beta-barrel_OMP_2"/>
</dbReference>
<dbReference type="RefSeq" id="WP_354661644.1">
    <property type="nucleotide sequence ID" value="NZ_JBEXAC010000002.1"/>
</dbReference>
<evidence type="ECO:0000259" key="2">
    <source>
        <dbReference type="Pfam" id="PF13568"/>
    </source>
</evidence>
<dbReference type="EMBL" id="JBEXAC010000002">
    <property type="protein sequence ID" value="MET6999078.1"/>
    <property type="molecule type" value="Genomic_DNA"/>
</dbReference>
<sequence>MKKNVLLVIALLGTLSTYAQVSFGVKAGFSSAKVKFDVDNAPAGFDPNEGMSRLPAWHAGLIADIQLADNFYLQPGLMASAKGVKSKFEETIEGTKVSMESKISLMYLEVPVNFLYKHELGSGKIFGGFGPYVAYGIGGKVKTKATGGGNSASEDYKVKFDGKKDADLPANDEDLHLKGLDAGGNFIVGYELKSGLLLSVNYSLGLVNTDPNDNSSSKNNYFGISLGYLLKKK</sequence>
<comment type="caution">
    <text evidence="3">The sequence shown here is derived from an EMBL/GenBank/DDBJ whole genome shotgun (WGS) entry which is preliminary data.</text>
</comment>
<dbReference type="Pfam" id="PF13568">
    <property type="entry name" value="OMP_b-brl_2"/>
    <property type="match status" value="1"/>
</dbReference>
<proteinExistence type="predicted"/>
<feature type="domain" description="Outer membrane protein beta-barrel" evidence="2">
    <location>
        <begin position="20"/>
        <end position="209"/>
    </location>
</feature>